<dbReference type="InterPro" id="IPR014016">
    <property type="entry name" value="UvrD-like_ATP-bd"/>
</dbReference>
<evidence type="ECO:0000259" key="7">
    <source>
        <dbReference type="PROSITE" id="PS51198"/>
    </source>
</evidence>
<evidence type="ECO:0000256" key="4">
    <source>
        <dbReference type="ARBA" id="ARBA00022840"/>
    </source>
</evidence>
<dbReference type="InterPro" id="IPR014017">
    <property type="entry name" value="DNA_helicase_UvrD-like_C"/>
</dbReference>
<name>A0A371DG04_9APHY</name>
<dbReference type="Gene3D" id="3.40.50.300">
    <property type="entry name" value="P-loop containing nucleotide triphosphate hydrolases"/>
    <property type="match status" value="2"/>
</dbReference>
<feature type="compositionally biased region" description="Polar residues" evidence="6">
    <location>
        <begin position="205"/>
        <end position="216"/>
    </location>
</feature>
<dbReference type="GO" id="GO:0016787">
    <property type="term" value="F:hydrolase activity"/>
    <property type="evidence" value="ECO:0007669"/>
    <property type="project" value="UniProtKB-UniRule"/>
</dbReference>
<feature type="compositionally biased region" description="Basic and acidic residues" evidence="6">
    <location>
        <begin position="185"/>
        <end position="199"/>
    </location>
</feature>
<gene>
    <name evidence="8" type="ORF">OH76DRAFT_1554856</name>
</gene>
<reference evidence="8 9" key="1">
    <citation type="journal article" date="2018" name="Biotechnol. Biofuels">
        <title>Integrative visual omics of the white-rot fungus Polyporus brumalis exposes the biotechnological potential of its oxidative enzymes for delignifying raw plant biomass.</title>
        <authorList>
            <person name="Miyauchi S."/>
            <person name="Rancon A."/>
            <person name="Drula E."/>
            <person name="Hage H."/>
            <person name="Chaduli D."/>
            <person name="Favel A."/>
            <person name="Grisel S."/>
            <person name="Henrissat B."/>
            <person name="Herpoel-Gimbert I."/>
            <person name="Ruiz-Duenas F.J."/>
            <person name="Chevret D."/>
            <person name="Hainaut M."/>
            <person name="Lin J."/>
            <person name="Wang M."/>
            <person name="Pangilinan J."/>
            <person name="Lipzen A."/>
            <person name="Lesage-Meessen L."/>
            <person name="Navarro D."/>
            <person name="Riley R."/>
            <person name="Grigoriev I.V."/>
            <person name="Zhou S."/>
            <person name="Raouche S."/>
            <person name="Rosso M.N."/>
        </authorList>
    </citation>
    <scope>NUCLEOTIDE SEQUENCE [LARGE SCALE GENOMIC DNA]</scope>
    <source>
        <strain evidence="8 9">BRFM 1820</strain>
    </source>
</reference>
<evidence type="ECO:0000313" key="8">
    <source>
        <dbReference type="EMBL" id="RDX51443.1"/>
    </source>
</evidence>
<dbReference type="GO" id="GO:0005524">
    <property type="term" value="F:ATP binding"/>
    <property type="evidence" value="ECO:0007669"/>
    <property type="project" value="UniProtKB-UniRule"/>
</dbReference>
<protein>
    <recommendedName>
        <fullName evidence="7">UvrD-like helicase ATP-binding domain-containing protein</fullName>
    </recommendedName>
</protein>
<keyword evidence="4 5" id="KW-0067">ATP-binding</keyword>
<feature type="compositionally biased region" description="Basic and acidic residues" evidence="6">
    <location>
        <begin position="1924"/>
        <end position="1941"/>
    </location>
</feature>
<dbReference type="Pfam" id="PF13361">
    <property type="entry name" value="UvrD_C"/>
    <property type="match status" value="1"/>
</dbReference>
<feature type="region of interest" description="Disordered" evidence="6">
    <location>
        <begin position="535"/>
        <end position="556"/>
    </location>
</feature>
<keyword evidence="2 5" id="KW-0378">Hydrolase</keyword>
<dbReference type="OrthoDB" id="3156807at2759"/>
<accession>A0A371DG04</accession>
<dbReference type="PANTHER" id="PTHR21529">
    <property type="entry name" value="MAMMARY TURMOR VIRUS RECEPTOR HOMOLOG 1, 2 MTVR1, 2"/>
    <property type="match status" value="1"/>
</dbReference>
<dbReference type="STRING" id="139420.A0A371DG04"/>
<keyword evidence="3 5" id="KW-0347">Helicase</keyword>
<evidence type="ECO:0000256" key="1">
    <source>
        <dbReference type="ARBA" id="ARBA00022741"/>
    </source>
</evidence>
<dbReference type="PANTHER" id="PTHR21529:SF4">
    <property type="entry name" value="TPR AND ANKYRIN REPEAT-CONTAINING PROTEIN 1"/>
    <property type="match status" value="1"/>
</dbReference>
<evidence type="ECO:0000313" key="9">
    <source>
        <dbReference type="Proteomes" id="UP000256964"/>
    </source>
</evidence>
<feature type="region of interest" description="Disordered" evidence="6">
    <location>
        <begin position="185"/>
        <end position="221"/>
    </location>
</feature>
<dbReference type="InterPro" id="IPR039904">
    <property type="entry name" value="TRANK1"/>
</dbReference>
<dbReference type="SUPFAM" id="SSF52540">
    <property type="entry name" value="P-loop containing nucleoside triphosphate hydrolases"/>
    <property type="match status" value="1"/>
</dbReference>
<dbReference type="Proteomes" id="UP000256964">
    <property type="component" value="Unassembled WGS sequence"/>
</dbReference>
<evidence type="ECO:0000256" key="2">
    <source>
        <dbReference type="ARBA" id="ARBA00022801"/>
    </source>
</evidence>
<dbReference type="InterPro" id="IPR027417">
    <property type="entry name" value="P-loop_NTPase"/>
</dbReference>
<keyword evidence="9" id="KW-1185">Reference proteome</keyword>
<dbReference type="PROSITE" id="PS51198">
    <property type="entry name" value="UVRD_HELICASE_ATP_BIND"/>
    <property type="match status" value="1"/>
</dbReference>
<evidence type="ECO:0000256" key="6">
    <source>
        <dbReference type="SAM" id="MobiDB-lite"/>
    </source>
</evidence>
<evidence type="ECO:0000256" key="3">
    <source>
        <dbReference type="ARBA" id="ARBA00022806"/>
    </source>
</evidence>
<dbReference type="EMBL" id="KZ857394">
    <property type="protein sequence ID" value="RDX51443.1"/>
    <property type="molecule type" value="Genomic_DNA"/>
</dbReference>
<feature type="region of interest" description="Disordered" evidence="6">
    <location>
        <begin position="1872"/>
        <end position="1941"/>
    </location>
</feature>
<feature type="domain" description="UvrD-like helicase ATP-binding" evidence="7">
    <location>
        <begin position="446"/>
        <end position="800"/>
    </location>
</feature>
<keyword evidence="1 5" id="KW-0547">Nucleotide-binding</keyword>
<sequence>MASRLDATCHGERESSSLRNLEPCSTLSGILRDAENAALKISEMDGGSYTTLSEELAQSFPHNAQSFLDSAAATVLSRITSTLSEIDQRSKIDGVDMNECWRAVVLAGPVLHEIVGLYNQVPTRTSSIIRSKPFVDIGVQVPSSEEELSQIETRILEDQKGILKCYLALLRRPDIAERMRRYSEDISTRSKDRPSEHLMPHAQIGHTSSRGNTAGVTSAASEDLEASSSTYAPVRSAKALFYFETAEGFGQWPIYIAASATTDLRKLRKRSPVLFDAAVDKIRELSNGDFSSGNHVLLSDTEGTVPLFKARIADDSRLVYSVDCVPDLDADVDRQAIRIYGVYSHAQLSRRDRFWNELARDLGRQGEVYRDRCRQRSQPRNTGKNTYTPLMFPKLSEPTAPDGDVHLLPTGSTDADAMDLLALHRIVIFSKALLNSFLAELEIPFMAQPSVSETEIIEHDASCFVIGRSGTGKTWTMMYKTVAIMRSWELWDPERAMPRVMFVTRSSMLADHVHSTTIQLLEAFKLGSLTDEELSSLSEQRAQSTETLGGERRRGIPNNWSALEDKHFPLFVTVEELYSMLEADLVPTNHANDGDELDIGDESLLSSVSGNRFVKTYWSHFPRSLTKGLDPMSVFSEILGVVKGSEATLGTKEGRLTRTVYTSLSARTYPTFASQRDSLYGLFEAYVRHTRIRGERDAADRTHALLRRLDSARMPGLPVDFLFVDEVQDNLIIDMLLLRSLCNNPNGLFWAGDTAQTIAVGSSFTFNELKSMIHRLEKRQANPLQVPPSTFHLAVNYRSHSGITNCAQTVVDLLTTVWSDSLDRLGPEHGWRAGPKPIFLGSSGMDQLTAFERQYTRTSKLQLGSEQCVIVRDEAARDAFHSRGIATGLVITIYQSKGLEFDDVFLYHLFEDSPVSLKQWRTLCERTEDVTDVWAEEFRSICRELKMLYVALTRARQRLWIVDGSELALPMVNLWTRRNVIETHSRENGPLTSSRHSSSTDWAKQGKQFMDKREFDLARQCFESAGLPLERDIAEAYLLQETASNASEYSSTAEAFEACAKMVTGERSKQLLLASAACHHRAGDWAKSAAAFLRAGEFTKCVRQYCKAGMMEDARQVILCHRDDVHDNILKQVCMHFFDINERSKAIDMFSSTDEAVGFMKAHKLYRALAPFLEDLQRIREAAEVYLHDLHDVPHAVDLFFQDPEDAVMVARGTQELLKGLWLRLTVGSKDGVHSQHAVLPSLVLLATRRLSMSDVSYGDSKEAENELSAFVAIAEKNIKQLLRLGLQLSHSTSRYQALVAVSLDFAFTFLLDESGPLESDTLMSTPSLLPAFRVYSKVSTEYDNGAIWKAYGVHKVSGKKLGSYALPRASFLYNTAVALAVVGQTQNTNNEGEVEITSTSVIRVLRAYIGARLRRRTSIVAAACQRLDILRLCVSYAFTGCCPRSSHVACTADHYPVPSDPHPLDETHLHIRLRIVTQLVLVYETQPCESTDDAIIVWQARCHWMESFLVTIYVPFFELGSLLTVLRPDLVPELKEACRVLRSWICEILFAARQQQSRGTSSRISDTLRIRAIPRAALLSYVLDRIDDHLRDTTSNRQAIPPFLWYTASYEILTEKLAEHSSAHESSHYQMPGALLYLRFLLERGETHFHRGIMAHLAQGLCSAFILSDRGRRPLNNIILSRRWLVNLADLWTTSHAVHRHDRGHVWDLLDLFPSLLERLPLAEGEATVTGEASNVIMDEMDSMSKALFYLGYWHSEFKNDGNKSCILKILSDISKDCPKPHYLYVFQDHQDNWDALRMGIVWSIPPRSREWDQLVEVQVADSGKHGKPPGKVVRVIHNSLDHLLSILPLPDKAYASIPFPTSWLQARLSESRPPSPAVRAPDSDEVSKRSPTPADLVVVPSPEAVETHESLVVRGATSDTGAGHDVEGIARDIQENDEL</sequence>
<proteinExistence type="predicted"/>
<organism evidence="8 9">
    <name type="scientific">Lentinus brumalis</name>
    <dbReference type="NCBI Taxonomy" id="2498619"/>
    <lineage>
        <taxon>Eukaryota</taxon>
        <taxon>Fungi</taxon>
        <taxon>Dikarya</taxon>
        <taxon>Basidiomycota</taxon>
        <taxon>Agaricomycotina</taxon>
        <taxon>Agaricomycetes</taxon>
        <taxon>Polyporales</taxon>
        <taxon>Polyporaceae</taxon>
        <taxon>Lentinus</taxon>
    </lineage>
</organism>
<evidence type="ECO:0000256" key="5">
    <source>
        <dbReference type="PROSITE-ProRule" id="PRU00560"/>
    </source>
</evidence>
<feature type="binding site" evidence="5">
    <location>
        <begin position="467"/>
        <end position="474"/>
    </location>
    <ligand>
        <name>ATP</name>
        <dbReference type="ChEBI" id="CHEBI:30616"/>
    </ligand>
</feature>
<dbReference type="GO" id="GO:0004386">
    <property type="term" value="F:helicase activity"/>
    <property type="evidence" value="ECO:0007669"/>
    <property type="project" value="UniProtKB-UniRule"/>
</dbReference>